<organism evidence="1 2">
    <name type="scientific">Roseinatronobacter ekhonensis</name>
    <dbReference type="NCBI Taxonomy" id="254356"/>
    <lineage>
        <taxon>Bacteria</taxon>
        <taxon>Pseudomonadati</taxon>
        <taxon>Pseudomonadota</taxon>
        <taxon>Alphaproteobacteria</taxon>
        <taxon>Rhodobacterales</taxon>
        <taxon>Paracoccaceae</taxon>
        <taxon>Roseinatronobacter</taxon>
    </lineage>
</organism>
<evidence type="ECO:0000313" key="1">
    <source>
        <dbReference type="EMBL" id="SUZ33084.1"/>
    </source>
</evidence>
<gene>
    <name evidence="1" type="ORF">ROE7235_02852</name>
</gene>
<dbReference type="RefSeq" id="WP_183073520.1">
    <property type="nucleotide sequence ID" value="NZ_UIHC01000037.1"/>
</dbReference>
<evidence type="ECO:0008006" key="3">
    <source>
        <dbReference type="Google" id="ProtNLM"/>
    </source>
</evidence>
<evidence type="ECO:0000313" key="2">
    <source>
        <dbReference type="Proteomes" id="UP000272908"/>
    </source>
</evidence>
<proteinExistence type="predicted"/>
<reference evidence="2" key="1">
    <citation type="submission" date="2018-08" db="EMBL/GenBank/DDBJ databases">
        <authorList>
            <person name="Rodrigo-Torres L."/>
            <person name="Arahal R. D."/>
            <person name="Lucena T."/>
        </authorList>
    </citation>
    <scope>NUCLEOTIDE SEQUENCE [LARGE SCALE GENOMIC DNA]</scope>
    <source>
        <strain evidence="2">CECT 7235</strain>
    </source>
</reference>
<dbReference type="InterPro" id="IPR021466">
    <property type="entry name" value="Put_rhamnosyl_transferase"/>
</dbReference>
<accession>A0A3B0MWJ2</accession>
<dbReference type="Pfam" id="PF11316">
    <property type="entry name" value="Rhamno_transf"/>
    <property type="match status" value="1"/>
</dbReference>
<keyword evidence="2" id="KW-1185">Reference proteome</keyword>
<name>A0A3B0MWJ2_9RHOB</name>
<dbReference type="EMBL" id="UIHC01000037">
    <property type="protein sequence ID" value="SUZ33084.1"/>
    <property type="molecule type" value="Genomic_DNA"/>
</dbReference>
<dbReference type="Proteomes" id="UP000272908">
    <property type="component" value="Unassembled WGS sequence"/>
</dbReference>
<protein>
    <recommendedName>
        <fullName evidence="3">Rhamnosyl transferase</fullName>
    </recommendedName>
</protein>
<sequence length="271" mass="30381">MPANIRPQAIVVIRFSYLGANGWRLTHGGLEANRAILYDEARLERRFRLFEALTVPSLLAQTDPEFTTAILIGSDFPLAWRKRLTDLVKPLRDARIIALPPMKNFAATKKALTLCTKAESHIISIRLDDDDAMSVDCIAEQKRLGPMVLEISGAETPTVIAFNNGLFLNIAEGENKLFGVIESLPLGIGMGMIAPKEMRPTIFSTDHRQIHTRWNCYTDSVTPHFIRSVHGDNDSGARVYGVEKQYTDVELDKIMATRFPFTRAELMALRP</sequence>
<dbReference type="AlphaFoldDB" id="A0A3B0MWJ2"/>